<evidence type="ECO:0000256" key="3">
    <source>
        <dbReference type="ARBA" id="ARBA00015802"/>
    </source>
</evidence>
<keyword evidence="14" id="KW-1185">Reference proteome</keyword>
<dbReference type="GO" id="GO:0005829">
    <property type="term" value="C:cytosol"/>
    <property type="evidence" value="ECO:0007669"/>
    <property type="project" value="UniProtKB-ARBA"/>
</dbReference>
<dbReference type="GO" id="GO:0090200">
    <property type="term" value="P:positive regulation of release of cytochrome c from mitochondria"/>
    <property type="evidence" value="ECO:0007669"/>
    <property type="project" value="UniProtKB-ARBA"/>
</dbReference>
<evidence type="ECO:0000256" key="11">
    <source>
        <dbReference type="ARBA" id="ARBA00063031"/>
    </source>
</evidence>
<organism evidence="13 14">
    <name type="scientific">Papio anubis</name>
    <name type="common">Olive baboon</name>
    <dbReference type="NCBI Taxonomy" id="9555"/>
    <lineage>
        <taxon>Eukaryota</taxon>
        <taxon>Metazoa</taxon>
        <taxon>Chordata</taxon>
        <taxon>Craniata</taxon>
        <taxon>Vertebrata</taxon>
        <taxon>Euteleostomi</taxon>
        <taxon>Mammalia</taxon>
        <taxon>Eutheria</taxon>
        <taxon>Euarchontoglires</taxon>
        <taxon>Primates</taxon>
        <taxon>Haplorrhini</taxon>
        <taxon>Catarrhini</taxon>
        <taxon>Cercopithecidae</taxon>
        <taxon>Cercopithecinae</taxon>
        <taxon>Papio</taxon>
    </lineage>
</organism>
<evidence type="ECO:0000256" key="12">
    <source>
        <dbReference type="ARBA" id="ARBA00081055"/>
    </source>
</evidence>
<reference evidence="13" key="2">
    <citation type="submission" date="2025-08" db="UniProtKB">
        <authorList>
            <consortium name="Ensembl"/>
        </authorList>
    </citation>
    <scope>IDENTIFICATION</scope>
</reference>
<dbReference type="AlphaFoldDB" id="A0A8I5NQG0"/>
<evidence type="ECO:0000256" key="9">
    <source>
        <dbReference type="ARBA" id="ARBA00055577"/>
    </source>
</evidence>
<dbReference type="Proteomes" id="UP000028761">
    <property type="component" value="Chromosome 16"/>
</dbReference>
<dbReference type="PROSITE" id="PS01259">
    <property type="entry name" value="BH3"/>
    <property type="match status" value="1"/>
</dbReference>
<dbReference type="InterPro" id="IPR036834">
    <property type="entry name" value="Bcl-2-like_sf"/>
</dbReference>
<sequence>MMDDARVSLTRLRRTACGLLTQWKLPSHVFQEVSNGSGLRDECVTNLLVFGFLQSCSDNSFRRELDALGRELPVPAAQWEAYDELQTDGNRSSHSRMGRIEADSESQEDVIRNIARHLAQVGDSMDRSIPPGLVNGLALQLGNTSRSEEDRNRDLATALEQLLQAYPTDMEKEKTMLVLALLLAKKVASHTPSLLRDVFQTTVNFINQNLRAYVRSLARNVRTHEVSPFPACCPCPFLWKVEKPSGAAASDASTRVTGCPARVRFCCCEQESYVWKVVKGTQSPLELYQLPIGDVLHSEGRQRLMLHSWWGPHSISRCRVEGKGWRAHNELFRLFALS</sequence>
<dbReference type="FunFam" id="1.10.437.10:FF:000010">
    <property type="entry name" value="BH3-interacting domain death agonist"/>
    <property type="match status" value="1"/>
</dbReference>
<dbReference type="GO" id="GO:0035556">
    <property type="term" value="P:intracellular signal transduction"/>
    <property type="evidence" value="ECO:0007669"/>
    <property type="project" value="UniProtKB-ARBA"/>
</dbReference>
<keyword evidence="7" id="KW-0496">Mitochondrion</keyword>
<keyword evidence="6" id="KW-1000">Mitochondrion outer membrane</keyword>
<dbReference type="GO" id="GO:0005741">
    <property type="term" value="C:mitochondrial outer membrane"/>
    <property type="evidence" value="ECO:0007669"/>
    <property type="project" value="UniProtKB-SubCell"/>
</dbReference>
<keyword evidence="5" id="KW-0053">Apoptosis</keyword>
<evidence type="ECO:0000256" key="7">
    <source>
        <dbReference type="ARBA" id="ARBA00023128"/>
    </source>
</evidence>
<keyword evidence="8" id="KW-0472">Membrane</keyword>
<dbReference type="SUPFAM" id="SSF56854">
    <property type="entry name" value="Bcl-2 inhibitors of programmed cell death"/>
    <property type="match status" value="1"/>
</dbReference>
<dbReference type="PANTHER" id="PTHR35447:SF1">
    <property type="entry name" value="BH3-INTERACTING DOMAIN DEATH AGONIST"/>
    <property type="match status" value="1"/>
</dbReference>
<dbReference type="Gene3D" id="1.10.437.10">
    <property type="entry name" value="Blc2-like"/>
    <property type="match status" value="1"/>
</dbReference>
<evidence type="ECO:0000256" key="10">
    <source>
        <dbReference type="ARBA" id="ARBA00057135"/>
    </source>
</evidence>
<gene>
    <name evidence="13" type="primary">BID</name>
</gene>
<dbReference type="GO" id="GO:2001238">
    <property type="term" value="P:positive regulation of extrinsic apoptotic signaling pathway"/>
    <property type="evidence" value="ECO:0007669"/>
    <property type="project" value="TreeGrafter"/>
</dbReference>
<evidence type="ECO:0000256" key="4">
    <source>
        <dbReference type="ARBA" id="ARBA00022490"/>
    </source>
</evidence>
<evidence type="ECO:0000256" key="5">
    <source>
        <dbReference type="ARBA" id="ARBA00022703"/>
    </source>
</evidence>
<dbReference type="GO" id="GO:2001244">
    <property type="term" value="P:positive regulation of intrinsic apoptotic signaling pathway"/>
    <property type="evidence" value="ECO:0007669"/>
    <property type="project" value="TreeGrafter"/>
</dbReference>
<keyword evidence="4" id="KW-0963">Cytoplasm</keyword>
<comment type="subunit">
    <text evidence="11">Forms heterodimers either with the pro-apoptotic protein BAX or the anti-apoptotic protein BCL2. Interacts with PLEKHN1.</text>
</comment>
<accession>A0A8I5NQG0</accession>
<dbReference type="GeneTree" id="ENSGT00390000002868"/>
<dbReference type="Pfam" id="PF06393">
    <property type="entry name" value="BID"/>
    <property type="match status" value="1"/>
</dbReference>
<dbReference type="PANTHER" id="PTHR35447">
    <property type="entry name" value="BH3-INTERACTING DOMAIN DEATH AGONIST"/>
    <property type="match status" value="1"/>
</dbReference>
<comment type="function">
    <text evidence="10">Induces caspases and apoptosis. Counters the protective effect of BCL2.</text>
</comment>
<name>A0A8I5NQG0_PAPAN</name>
<dbReference type="GO" id="GO:0033554">
    <property type="term" value="P:cellular response to stress"/>
    <property type="evidence" value="ECO:0007669"/>
    <property type="project" value="UniProtKB-ARBA"/>
</dbReference>
<evidence type="ECO:0000256" key="1">
    <source>
        <dbReference type="ARBA" id="ARBA00004294"/>
    </source>
</evidence>
<proteinExistence type="predicted"/>
<evidence type="ECO:0000256" key="2">
    <source>
        <dbReference type="ARBA" id="ARBA00004496"/>
    </source>
</evidence>
<evidence type="ECO:0000313" key="13">
    <source>
        <dbReference type="Ensembl" id="ENSPANP00000051484.1"/>
    </source>
</evidence>
<evidence type="ECO:0000256" key="8">
    <source>
        <dbReference type="ARBA" id="ARBA00023136"/>
    </source>
</evidence>
<dbReference type="GO" id="GO:0001836">
    <property type="term" value="P:release of cytochrome c from mitochondria"/>
    <property type="evidence" value="ECO:0007669"/>
    <property type="project" value="UniProtKB-ARBA"/>
</dbReference>
<reference evidence="13 14" key="1">
    <citation type="submission" date="2012-03" db="EMBL/GenBank/DDBJ databases">
        <title>Whole Genome Assembly of Papio anubis.</title>
        <authorList>
            <person name="Liu Y.L."/>
            <person name="Abraham K.A."/>
            <person name="Akbar H.A."/>
            <person name="Ali S.A."/>
            <person name="Anosike U.A."/>
            <person name="Aqrawi P.A."/>
            <person name="Arias F.A."/>
            <person name="Attaway T.A."/>
            <person name="Awwad R.A."/>
            <person name="Babu C.B."/>
            <person name="Bandaranaike D.B."/>
            <person name="Battles P.B."/>
            <person name="Bell A.B."/>
            <person name="Beltran B.B."/>
            <person name="Berhane-Mersha D.B."/>
            <person name="Bess C.B."/>
            <person name="Bickham C.B."/>
            <person name="Bolden T.B."/>
            <person name="Carter K.C."/>
            <person name="Chau D.C."/>
            <person name="Chavez A.C."/>
            <person name="Clerc-Blankenburg K.C."/>
            <person name="Coyle M.C."/>
            <person name="Dao M.D."/>
            <person name="Davila M.L.D."/>
            <person name="Davy-Carroll L.D."/>
            <person name="Denson S.D."/>
            <person name="Dinh H.D."/>
            <person name="Fernandez S.F."/>
            <person name="Fernando P.F."/>
            <person name="Forbes L.F."/>
            <person name="Francis C.F."/>
            <person name="Francisco L.F."/>
            <person name="Fu Q.F."/>
            <person name="Garcia-Iii R.G."/>
            <person name="Garrett T.G."/>
            <person name="Gross S.G."/>
            <person name="Gubbala S.G."/>
            <person name="Hirani K.H."/>
            <person name="Hogues M.H."/>
            <person name="Hollins B.H."/>
            <person name="Jackson L.J."/>
            <person name="Javaid M.J."/>
            <person name="Jhangiani S.J."/>
            <person name="Johnson A.J."/>
            <person name="Johnson B.J."/>
            <person name="Jones J.J."/>
            <person name="Joshi V.J."/>
            <person name="Kalu J.K."/>
            <person name="Khan N.K."/>
            <person name="Korchina V.K."/>
            <person name="Kovar C.K."/>
            <person name="Lago L.L."/>
            <person name="Lara F.L."/>
            <person name="Le T.-K.L."/>
            <person name="Lee S.L."/>
            <person name="Legall-Iii F.L."/>
            <person name="Lemon S.L."/>
            <person name="Liu J.L."/>
            <person name="Liu Y.-S.L."/>
            <person name="Liyanage D.L."/>
            <person name="Lopez J.L."/>
            <person name="Lorensuhewa L.L."/>
            <person name="Mata R.M."/>
            <person name="Mathew T.M."/>
            <person name="Mercado C.M."/>
            <person name="Mercado I.M."/>
            <person name="Morales K.M."/>
            <person name="Morgan M.M."/>
            <person name="Munidasa M.M."/>
            <person name="Ngo D.N."/>
            <person name="Nguyen L.N."/>
            <person name="Nguyen T.N."/>
            <person name="Nguyen N.N."/>
            <person name="Obregon M.O."/>
            <person name="Okwuonu G.O."/>
            <person name="Ongeri F.O."/>
            <person name="Onwere C.O."/>
            <person name="Osifeso I.O."/>
            <person name="Parra A.P."/>
            <person name="Patil S.P."/>
            <person name="Perez A.P."/>
            <person name="Perez Y.P."/>
            <person name="Pham C.P."/>
            <person name="Pu L.-L.P."/>
            <person name="Puazo M.P."/>
            <person name="Quiroz J.Q."/>
            <person name="Rouhana J.R."/>
            <person name="Ruiz M.R."/>
            <person name="Ruiz S.-J.R."/>
            <person name="Saada N.S."/>
            <person name="Santibanez J.S."/>
            <person name="Scheel M.S."/>
            <person name="Schneider B.S."/>
            <person name="Simmons D.S."/>
            <person name="Sisson I.S."/>
            <person name="Tang L.-Y.T."/>
            <person name="Thornton R.T."/>
            <person name="Tisius J.T."/>
            <person name="Toledanes G.T."/>
            <person name="Trejos Z.T."/>
            <person name="Usmani K.U."/>
            <person name="Varghese R.V."/>
            <person name="Vattathil S.V."/>
            <person name="Vee V.V."/>
            <person name="Walker D.W."/>
            <person name="Weissenberger G.W."/>
            <person name="White C.W."/>
            <person name="Williams A.W."/>
            <person name="Woodworth J.W."/>
            <person name="Wright R.W."/>
            <person name="Zhu Y.Z."/>
            <person name="Han Y.H."/>
            <person name="Newsham I.N."/>
            <person name="Nazareth L.N."/>
            <person name="Worley K.W."/>
            <person name="Muzny D.M."/>
            <person name="Rogers J.R."/>
            <person name="Gibbs R.G."/>
        </authorList>
    </citation>
    <scope>NUCLEOTIDE SEQUENCE [LARGE SCALE GENOMIC DNA]</scope>
</reference>
<dbReference type="InterPro" id="IPR010479">
    <property type="entry name" value="BID"/>
</dbReference>
<comment type="subcellular location">
    <subcellularLocation>
        <location evidence="2">Cytoplasm</location>
    </subcellularLocation>
    <subcellularLocation>
        <location evidence="1">Mitochondrion outer membrane</location>
    </subcellularLocation>
</comment>
<evidence type="ECO:0000313" key="14">
    <source>
        <dbReference type="Proteomes" id="UP000028761"/>
    </source>
</evidence>
<dbReference type="Ensembl" id="ENSPANT00000080599.1">
    <property type="protein sequence ID" value="ENSPANP00000051484.1"/>
    <property type="gene ID" value="ENSPANG00000025534.3"/>
</dbReference>
<protein>
    <recommendedName>
        <fullName evidence="3">BH3-interacting domain death agonist</fullName>
    </recommendedName>
    <alternativeName>
        <fullName evidence="12">p22 BID</fullName>
    </alternativeName>
</protein>
<comment type="function">
    <text evidence="9">Induces caspase activation and apoptosis. Allows the release of cytochrome c.</text>
</comment>
<evidence type="ECO:0000256" key="6">
    <source>
        <dbReference type="ARBA" id="ARBA00022787"/>
    </source>
</evidence>
<dbReference type="InterPro" id="IPR020728">
    <property type="entry name" value="Bcl2_BH3_motif_CS"/>
</dbReference>
<reference evidence="13" key="3">
    <citation type="submission" date="2025-09" db="UniProtKB">
        <authorList>
            <consortium name="Ensembl"/>
        </authorList>
    </citation>
    <scope>IDENTIFICATION</scope>
</reference>